<accession>A0A8K0KAR8</accession>
<name>A0A8K0KAR8_LADFU</name>
<dbReference type="EMBL" id="KZ308506">
    <property type="protein sequence ID" value="KAG8230714.1"/>
    <property type="molecule type" value="Genomic_DNA"/>
</dbReference>
<feature type="region of interest" description="Disordered" evidence="1">
    <location>
        <begin position="42"/>
        <end position="74"/>
    </location>
</feature>
<organism evidence="2 3">
    <name type="scientific">Ladona fulva</name>
    <name type="common">Scarce chaser dragonfly</name>
    <name type="synonym">Libellula fulva</name>
    <dbReference type="NCBI Taxonomy" id="123851"/>
    <lineage>
        <taxon>Eukaryota</taxon>
        <taxon>Metazoa</taxon>
        <taxon>Ecdysozoa</taxon>
        <taxon>Arthropoda</taxon>
        <taxon>Hexapoda</taxon>
        <taxon>Insecta</taxon>
        <taxon>Pterygota</taxon>
        <taxon>Palaeoptera</taxon>
        <taxon>Odonata</taxon>
        <taxon>Epiprocta</taxon>
        <taxon>Anisoptera</taxon>
        <taxon>Libelluloidea</taxon>
        <taxon>Libellulidae</taxon>
        <taxon>Ladona</taxon>
    </lineage>
</organism>
<protein>
    <submittedName>
        <fullName evidence="2">Uncharacterized protein</fullName>
    </submittedName>
</protein>
<evidence type="ECO:0000313" key="2">
    <source>
        <dbReference type="EMBL" id="KAG8230714.1"/>
    </source>
</evidence>
<comment type="caution">
    <text evidence="2">The sequence shown here is derived from an EMBL/GenBank/DDBJ whole genome shotgun (WGS) entry which is preliminary data.</text>
</comment>
<sequence length="153" mass="17608">MVDPSNCRTGKNTFPITYPDLSLSIAPVPHYHEFSMSTPLERRQLSLEDSRKSESKDDVADPDENFRGAEKRNPYYPNRKYLDLIRDIGLTESNAELLTSRLNQWNLLDEIAKVNVHRKRHHNCSSIFTRQEGLCFCHNVAGLLKAIGNQNHQ</sequence>
<reference evidence="2" key="2">
    <citation type="submission" date="2017-10" db="EMBL/GenBank/DDBJ databases">
        <title>Ladona fulva Genome sequencing and assembly.</title>
        <authorList>
            <person name="Murali S."/>
            <person name="Richards S."/>
            <person name="Bandaranaike D."/>
            <person name="Bellair M."/>
            <person name="Blankenburg K."/>
            <person name="Chao H."/>
            <person name="Dinh H."/>
            <person name="Doddapaneni H."/>
            <person name="Dugan-Rocha S."/>
            <person name="Elkadiri S."/>
            <person name="Gnanaolivu R."/>
            <person name="Hernandez B."/>
            <person name="Skinner E."/>
            <person name="Javaid M."/>
            <person name="Lee S."/>
            <person name="Li M."/>
            <person name="Ming W."/>
            <person name="Munidasa M."/>
            <person name="Muniz J."/>
            <person name="Nguyen L."/>
            <person name="Hughes D."/>
            <person name="Osuji N."/>
            <person name="Pu L.-L."/>
            <person name="Puazo M."/>
            <person name="Qu C."/>
            <person name="Quiroz J."/>
            <person name="Raj R."/>
            <person name="Weissenberger G."/>
            <person name="Xin Y."/>
            <person name="Zou X."/>
            <person name="Han Y."/>
            <person name="Worley K."/>
            <person name="Muzny D."/>
            <person name="Gibbs R."/>
        </authorList>
    </citation>
    <scope>NUCLEOTIDE SEQUENCE</scope>
    <source>
        <strain evidence="2">Sampled in the wild</strain>
    </source>
</reference>
<dbReference type="AlphaFoldDB" id="A0A8K0KAR8"/>
<gene>
    <name evidence="2" type="ORF">J437_LFUL010815</name>
</gene>
<dbReference type="OrthoDB" id="8063408at2759"/>
<keyword evidence="3" id="KW-1185">Reference proteome</keyword>
<evidence type="ECO:0000256" key="1">
    <source>
        <dbReference type="SAM" id="MobiDB-lite"/>
    </source>
</evidence>
<feature type="compositionally biased region" description="Basic and acidic residues" evidence="1">
    <location>
        <begin position="42"/>
        <end position="73"/>
    </location>
</feature>
<evidence type="ECO:0000313" key="3">
    <source>
        <dbReference type="Proteomes" id="UP000792457"/>
    </source>
</evidence>
<proteinExistence type="predicted"/>
<dbReference type="Proteomes" id="UP000792457">
    <property type="component" value="Unassembled WGS sequence"/>
</dbReference>
<reference evidence="2" key="1">
    <citation type="submission" date="2013-04" db="EMBL/GenBank/DDBJ databases">
        <authorList>
            <person name="Qu J."/>
            <person name="Murali S.C."/>
            <person name="Bandaranaike D."/>
            <person name="Bellair M."/>
            <person name="Blankenburg K."/>
            <person name="Chao H."/>
            <person name="Dinh H."/>
            <person name="Doddapaneni H."/>
            <person name="Downs B."/>
            <person name="Dugan-Rocha S."/>
            <person name="Elkadiri S."/>
            <person name="Gnanaolivu R.D."/>
            <person name="Hernandez B."/>
            <person name="Javaid M."/>
            <person name="Jayaseelan J.C."/>
            <person name="Lee S."/>
            <person name="Li M."/>
            <person name="Ming W."/>
            <person name="Munidasa M."/>
            <person name="Muniz J."/>
            <person name="Nguyen L."/>
            <person name="Ongeri F."/>
            <person name="Osuji N."/>
            <person name="Pu L.-L."/>
            <person name="Puazo M."/>
            <person name="Qu C."/>
            <person name="Quiroz J."/>
            <person name="Raj R."/>
            <person name="Weissenberger G."/>
            <person name="Xin Y."/>
            <person name="Zou X."/>
            <person name="Han Y."/>
            <person name="Richards S."/>
            <person name="Worley K."/>
            <person name="Muzny D."/>
            <person name="Gibbs R."/>
        </authorList>
    </citation>
    <scope>NUCLEOTIDE SEQUENCE</scope>
    <source>
        <strain evidence="2">Sampled in the wild</strain>
    </source>
</reference>